<dbReference type="EMBL" id="GEDG01025106">
    <property type="protein sequence ID" value="JAP15480.1"/>
    <property type="molecule type" value="Transcribed_RNA"/>
</dbReference>
<keyword evidence="1" id="KW-1133">Transmembrane helix</keyword>
<accession>A0A0V0H5C6</accession>
<keyword evidence="1" id="KW-0472">Membrane</keyword>
<proteinExistence type="predicted"/>
<feature type="transmembrane region" description="Helical" evidence="1">
    <location>
        <begin position="64"/>
        <end position="82"/>
    </location>
</feature>
<dbReference type="AlphaFoldDB" id="A0A0V0H5C6"/>
<organism evidence="2">
    <name type="scientific">Solanum chacoense</name>
    <name type="common">Chaco potato</name>
    <dbReference type="NCBI Taxonomy" id="4108"/>
    <lineage>
        <taxon>Eukaryota</taxon>
        <taxon>Viridiplantae</taxon>
        <taxon>Streptophyta</taxon>
        <taxon>Embryophyta</taxon>
        <taxon>Tracheophyta</taxon>
        <taxon>Spermatophyta</taxon>
        <taxon>Magnoliopsida</taxon>
        <taxon>eudicotyledons</taxon>
        <taxon>Gunneridae</taxon>
        <taxon>Pentapetalae</taxon>
        <taxon>asterids</taxon>
        <taxon>lamiids</taxon>
        <taxon>Solanales</taxon>
        <taxon>Solanaceae</taxon>
        <taxon>Solanoideae</taxon>
        <taxon>Solaneae</taxon>
        <taxon>Solanum</taxon>
    </lineage>
</organism>
<protein>
    <submittedName>
        <fullName evidence="2">Putative ovule protein</fullName>
    </submittedName>
</protein>
<sequence>MLLHYRLFSTEGKRSCSQCRYDECFTSIIYICLSPWTITSRSKHNYRSKSTCSGSSFKSILNDVLNVLIFLFFCNWWLFFFCL</sequence>
<evidence type="ECO:0000313" key="2">
    <source>
        <dbReference type="EMBL" id="JAP15480.1"/>
    </source>
</evidence>
<evidence type="ECO:0000256" key="1">
    <source>
        <dbReference type="SAM" id="Phobius"/>
    </source>
</evidence>
<name>A0A0V0H5C6_SOLCH</name>
<reference evidence="2" key="1">
    <citation type="submission" date="2015-12" db="EMBL/GenBank/DDBJ databases">
        <title>Gene expression during late stages of embryo sac development: a critical building block for successful pollen-pistil interactions.</title>
        <authorList>
            <person name="Liu Y."/>
            <person name="Joly V."/>
            <person name="Sabar M."/>
            <person name="Matton D.P."/>
        </authorList>
    </citation>
    <scope>NUCLEOTIDE SEQUENCE</scope>
</reference>
<keyword evidence="1" id="KW-0812">Transmembrane</keyword>